<protein>
    <submittedName>
        <fullName evidence="4">Putative stigma-specific protein Stig1</fullName>
    </submittedName>
</protein>
<sequence>MTKTLFKLTTIFSMLIILCLHYQISFSFNIENEEDYFELDTPLPHLISRSRFLATTIKKGAKCNPFIKKNICHGVSAKKGSELLQCCKKRCVNVLGDINNCGKCGKKCNKQQRCCSGKCTNILHNVKNCGKCNKKCRRGIPCSIGFCGYA</sequence>
<gene>
    <name evidence="4" type="ORF">Lalb_Chr03g0042631</name>
</gene>
<proteinExistence type="inferred from homology"/>
<dbReference type="EMBL" id="WOCE01000003">
    <property type="protein sequence ID" value="KAE9618106.1"/>
    <property type="molecule type" value="Genomic_DNA"/>
</dbReference>
<dbReference type="Proteomes" id="UP000447434">
    <property type="component" value="Chromosome 3"/>
</dbReference>
<dbReference type="OrthoDB" id="2013942at2759"/>
<keyword evidence="2 3" id="KW-0732">Signal</keyword>
<feature type="signal peptide" evidence="3">
    <location>
        <begin position="1"/>
        <end position="27"/>
    </location>
</feature>
<dbReference type="PANTHER" id="PTHR33227:SF6">
    <property type="entry name" value="PROTEIN GRIM REAPER"/>
    <property type="match status" value="1"/>
</dbReference>
<dbReference type="Pfam" id="PF04885">
    <property type="entry name" value="Stig1"/>
    <property type="match status" value="1"/>
</dbReference>
<evidence type="ECO:0000256" key="3">
    <source>
        <dbReference type="SAM" id="SignalP"/>
    </source>
</evidence>
<comment type="caution">
    <text evidence="4">The sequence shown here is derived from an EMBL/GenBank/DDBJ whole genome shotgun (WGS) entry which is preliminary data.</text>
</comment>
<evidence type="ECO:0000313" key="5">
    <source>
        <dbReference type="Proteomes" id="UP000447434"/>
    </source>
</evidence>
<dbReference type="AlphaFoldDB" id="A0A6A4QY09"/>
<dbReference type="PANTHER" id="PTHR33227">
    <property type="entry name" value="STIGMA-SPECIFIC STIG1-LIKE PROTEIN 3"/>
    <property type="match status" value="1"/>
</dbReference>
<reference evidence="5" key="1">
    <citation type="journal article" date="2020" name="Nat. Commun.">
        <title>Genome sequence of the cluster root forming white lupin.</title>
        <authorList>
            <person name="Hufnagel B."/>
            <person name="Marques A."/>
            <person name="Soriano A."/>
            <person name="Marques L."/>
            <person name="Divol F."/>
            <person name="Doumas P."/>
            <person name="Sallet E."/>
            <person name="Mancinotti D."/>
            <person name="Carrere S."/>
            <person name="Marande W."/>
            <person name="Arribat S."/>
            <person name="Keller J."/>
            <person name="Huneau C."/>
            <person name="Blein T."/>
            <person name="Aime D."/>
            <person name="Laguerre M."/>
            <person name="Taylor J."/>
            <person name="Schubert V."/>
            <person name="Nelson M."/>
            <person name="Geu-Flores F."/>
            <person name="Crespi M."/>
            <person name="Gallardo-Guerrero K."/>
            <person name="Delaux P.-M."/>
            <person name="Salse J."/>
            <person name="Berges H."/>
            <person name="Guyot R."/>
            <person name="Gouzy J."/>
            <person name="Peret B."/>
        </authorList>
    </citation>
    <scope>NUCLEOTIDE SEQUENCE [LARGE SCALE GENOMIC DNA]</scope>
    <source>
        <strain evidence="5">cv. Amiga</strain>
    </source>
</reference>
<evidence type="ECO:0000313" key="4">
    <source>
        <dbReference type="EMBL" id="KAE9618106.1"/>
    </source>
</evidence>
<keyword evidence="5" id="KW-1185">Reference proteome</keyword>
<feature type="chain" id="PRO_5025402881" evidence="3">
    <location>
        <begin position="28"/>
        <end position="150"/>
    </location>
</feature>
<evidence type="ECO:0000256" key="1">
    <source>
        <dbReference type="ARBA" id="ARBA00006010"/>
    </source>
</evidence>
<accession>A0A6A4QY09</accession>
<name>A0A6A4QY09_LUPAL</name>
<comment type="similarity">
    <text evidence="1">Belongs to the STIG1 family.</text>
</comment>
<evidence type="ECO:0000256" key="2">
    <source>
        <dbReference type="ARBA" id="ARBA00022729"/>
    </source>
</evidence>
<organism evidence="4 5">
    <name type="scientific">Lupinus albus</name>
    <name type="common">White lupine</name>
    <name type="synonym">Lupinus termis</name>
    <dbReference type="NCBI Taxonomy" id="3870"/>
    <lineage>
        <taxon>Eukaryota</taxon>
        <taxon>Viridiplantae</taxon>
        <taxon>Streptophyta</taxon>
        <taxon>Embryophyta</taxon>
        <taxon>Tracheophyta</taxon>
        <taxon>Spermatophyta</taxon>
        <taxon>Magnoliopsida</taxon>
        <taxon>eudicotyledons</taxon>
        <taxon>Gunneridae</taxon>
        <taxon>Pentapetalae</taxon>
        <taxon>rosids</taxon>
        <taxon>fabids</taxon>
        <taxon>Fabales</taxon>
        <taxon>Fabaceae</taxon>
        <taxon>Papilionoideae</taxon>
        <taxon>50 kb inversion clade</taxon>
        <taxon>genistoids sensu lato</taxon>
        <taxon>core genistoids</taxon>
        <taxon>Genisteae</taxon>
        <taxon>Lupinus</taxon>
    </lineage>
</organism>
<dbReference type="InterPro" id="IPR006969">
    <property type="entry name" value="Stig-like"/>
</dbReference>